<dbReference type="InterPro" id="IPR036523">
    <property type="entry name" value="SurE-like_sf"/>
</dbReference>
<evidence type="ECO:0000256" key="2">
    <source>
        <dbReference type="ARBA" id="ARBA00011062"/>
    </source>
</evidence>
<organism evidence="9 10">
    <name type="scientific">Parafrankia colletiae</name>
    <dbReference type="NCBI Taxonomy" id="573497"/>
    <lineage>
        <taxon>Bacteria</taxon>
        <taxon>Bacillati</taxon>
        <taxon>Actinomycetota</taxon>
        <taxon>Actinomycetes</taxon>
        <taxon>Frankiales</taxon>
        <taxon>Frankiaceae</taxon>
        <taxon>Parafrankia</taxon>
    </lineage>
</organism>
<keyword evidence="7" id="KW-0732">Signal</keyword>
<evidence type="ECO:0000256" key="7">
    <source>
        <dbReference type="SAM" id="SignalP"/>
    </source>
</evidence>
<protein>
    <recommendedName>
        <fullName evidence="3">5'-nucleotidase</fullName>
        <ecNumber evidence="3">3.1.3.5</ecNumber>
    </recommendedName>
</protein>
<feature type="chain" id="PRO_5010265801" description="5'-nucleotidase" evidence="7">
    <location>
        <begin position="20"/>
        <end position="294"/>
    </location>
</feature>
<keyword evidence="5" id="KW-0378">Hydrolase</keyword>
<dbReference type="EC" id="3.1.3.5" evidence="3"/>
<keyword evidence="10" id="KW-1185">Reference proteome</keyword>
<accession>A0A1S1R7U1</accession>
<evidence type="ECO:0000256" key="1">
    <source>
        <dbReference type="ARBA" id="ARBA00000815"/>
    </source>
</evidence>
<evidence type="ECO:0000256" key="3">
    <source>
        <dbReference type="ARBA" id="ARBA00012643"/>
    </source>
</evidence>
<dbReference type="Proteomes" id="UP000179627">
    <property type="component" value="Unassembled WGS sequence"/>
</dbReference>
<evidence type="ECO:0000256" key="4">
    <source>
        <dbReference type="ARBA" id="ARBA00022723"/>
    </source>
</evidence>
<sequence>MAAVPLAALFTLVTLGAAAGCGDNITGAGPAGGESGRSSASSSPSEAAPAGPAPLDILVTNDDGVGAPGIDAVVRGLRALPGVTVTVVAPATNQSGTGGRTTQPTPTHRDATTASGIAATAVDGFPADSVVVALDVLHVTPDVVVSGINQGQNLGPVVDLSGTVGAARAAASRGIPAIASSFGFADSFDYGPGVTLVVDWITRHRAELADGAPSAGPRGSVANLNIPNCAVGGEVRGLRELQTQPSLPDMAAALARQDCASTAEPEEEVAAFTAGFATLTEIPVEGRVATTSPS</sequence>
<dbReference type="InterPro" id="IPR030048">
    <property type="entry name" value="SurE"/>
</dbReference>
<dbReference type="Gene3D" id="3.40.1210.10">
    <property type="entry name" value="Survival protein SurE-like phosphatase/nucleotidase"/>
    <property type="match status" value="1"/>
</dbReference>
<feature type="region of interest" description="Disordered" evidence="6">
    <location>
        <begin position="29"/>
        <end position="56"/>
    </location>
</feature>
<proteinExistence type="inferred from homology"/>
<dbReference type="RefSeq" id="WP_071083114.1">
    <property type="nucleotide sequence ID" value="NZ_MBLM01000053.1"/>
</dbReference>
<feature type="signal peptide" evidence="7">
    <location>
        <begin position="1"/>
        <end position="19"/>
    </location>
</feature>
<dbReference type="PANTHER" id="PTHR30457:SF0">
    <property type="entry name" value="PHOSPHATASE, PUTATIVE (AFU_ORTHOLOGUE AFUA_4G01070)-RELATED"/>
    <property type="match status" value="1"/>
</dbReference>
<comment type="catalytic activity">
    <reaction evidence="1">
        <text>a ribonucleoside 5'-phosphate + H2O = a ribonucleoside + phosphate</text>
        <dbReference type="Rhea" id="RHEA:12484"/>
        <dbReference type="ChEBI" id="CHEBI:15377"/>
        <dbReference type="ChEBI" id="CHEBI:18254"/>
        <dbReference type="ChEBI" id="CHEBI:43474"/>
        <dbReference type="ChEBI" id="CHEBI:58043"/>
        <dbReference type="EC" id="3.1.3.5"/>
    </reaction>
</comment>
<reference evidence="10" key="1">
    <citation type="submission" date="2016-07" db="EMBL/GenBank/DDBJ databases">
        <title>Sequence Frankia sp. strain CcI1.17.</title>
        <authorList>
            <person name="Ghodhbane-Gtari F."/>
            <person name="Swanson E."/>
            <person name="Gueddou A."/>
            <person name="Morris K."/>
            <person name="Hezbri K."/>
            <person name="Ktari A."/>
            <person name="Nouioui I."/>
            <person name="Abebe-Akele F."/>
            <person name="Simpson S."/>
            <person name="Thomas K."/>
            <person name="Gtari M."/>
            <person name="Tisa L.S."/>
            <person name="Hurst S."/>
        </authorList>
    </citation>
    <scope>NUCLEOTIDE SEQUENCE [LARGE SCALE GENOMIC DNA]</scope>
    <source>
        <strain evidence="10">Cc1.17</strain>
    </source>
</reference>
<feature type="region of interest" description="Disordered" evidence="6">
    <location>
        <begin position="91"/>
        <end position="110"/>
    </location>
</feature>
<feature type="domain" description="Survival protein SurE-like phosphatase/nucleotidase" evidence="8">
    <location>
        <begin position="57"/>
        <end position="235"/>
    </location>
</feature>
<comment type="caution">
    <text evidence="9">The sequence shown here is derived from an EMBL/GenBank/DDBJ whole genome shotgun (WGS) entry which is preliminary data.</text>
</comment>
<dbReference type="GO" id="GO:0008253">
    <property type="term" value="F:5'-nucleotidase activity"/>
    <property type="evidence" value="ECO:0007669"/>
    <property type="project" value="UniProtKB-EC"/>
</dbReference>
<evidence type="ECO:0000256" key="6">
    <source>
        <dbReference type="SAM" id="MobiDB-lite"/>
    </source>
</evidence>
<feature type="compositionally biased region" description="Low complexity" evidence="6">
    <location>
        <begin position="36"/>
        <end position="54"/>
    </location>
</feature>
<dbReference type="AlphaFoldDB" id="A0A1S1R7U1"/>
<dbReference type="Pfam" id="PF01975">
    <property type="entry name" value="SurE"/>
    <property type="match status" value="1"/>
</dbReference>
<keyword evidence="4" id="KW-0479">Metal-binding</keyword>
<dbReference type="SUPFAM" id="SSF64167">
    <property type="entry name" value="SurE-like"/>
    <property type="match status" value="1"/>
</dbReference>
<dbReference type="InterPro" id="IPR002828">
    <property type="entry name" value="SurE-like_Pase/nucleotidase"/>
</dbReference>
<comment type="similarity">
    <text evidence="2">Belongs to the SurE nucleotidase family.</text>
</comment>
<gene>
    <name evidence="9" type="ORF">CC117_33190</name>
</gene>
<evidence type="ECO:0000259" key="8">
    <source>
        <dbReference type="Pfam" id="PF01975"/>
    </source>
</evidence>
<evidence type="ECO:0000313" key="10">
    <source>
        <dbReference type="Proteomes" id="UP000179627"/>
    </source>
</evidence>
<dbReference type="GO" id="GO:0046872">
    <property type="term" value="F:metal ion binding"/>
    <property type="evidence" value="ECO:0007669"/>
    <property type="project" value="UniProtKB-KW"/>
</dbReference>
<dbReference type="EMBL" id="MBLM01000053">
    <property type="protein sequence ID" value="OHV41976.1"/>
    <property type="molecule type" value="Genomic_DNA"/>
</dbReference>
<evidence type="ECO:0000256" key="5">
    <source>
        <dbReference type="ARBA" id="ARBA00022801"/>
    </source>
</evidence>
<evidence type="ECO:0000313" key="9">
    <source>
        <dbReference type="EMBL" id="OHV41976.1"/>
    </source>
</evidence>
<dbReference type="PANTHER" id="PTHR30457">
    <property type="entry name" value="5'-NUCLEOTIDASE SURE"/>
    <property type="match status" value="1"/>
</dbReference>
<name>A0A1S1R7U1_9ACTN</name>